<dbReference type="WBParaSite" id="EN70_7828">
    <property type="protein sequence ID" value="EN70_7828"/>
    <property type="gene ID" value="EN70_7828"/>
</dbReference>
<sequence>MFVFLTLKKLARIRTYHVPPLFTCICINELLQFPAFAAISNLDISSAKLKVDCRKREVRQMPSFTGPLSSIDVPALFIEDAVFLTRPNAEPYYVTEGQEGPVMECSFAPEFRNRTRYEPSWTVVAGDLPRHLTRNGVSFSKQHYELLQTSGAYNLQIRHVVFRRDNGKFFCTVLDKESGAQYTVQANVVVVVEPEKPVITRQPSGTIEEGELVTIECQTTGGNPPPSFVWVFSNRSVVPEEWYHVKSSSSPDRPSVSILQWRVNAEDNEAYLNCQIWNEALPKGEHKDASTTRLNARAAVVIISISHKLLSAALGSLYSSSKLLLENFLVGKTSVQMTHSIVLYGPKVHAGPVHDYNVEEGERVELTCSANGNPAPSQFEWHHITSGERFAGINWQFLAERKHSGDFRCMATNSMESGADKLTLNVQYGPIVKVKVSGYKCFCAHKSRGMCSELSGTASSAHWLQPFATTRRYSRVPAVQNERINPAEGDAVTLECVVDANPPANSIVWSGPNGITSEGSIFKIDSIQRTHSGNYTCTAINALTVHSSKSRSVTRTGQAFTVIDVLRRPGEALITASSTMIAVGGGTTLRCTAVDVGSPEAEYRWLTPSSSGSYGEQKSPIYILERAMLSDNGDYRCMPFNRIGNGVEGVLTIQVIEPSKITRPLPESLIFNAGETSVTLRCEAQGYPAPQFQWLKDGQVINKQDGSTHWSISSEQHPNDCPKSDFCSITMIAFLNFLQPLGWNDKGNYSCKFTSGLQKFVTSSMALSVIHGPVILNERYPSDALAAADVGSTARIVCHVSARPEPEFVWFRNGSEVRDGQSRYVVRNIRLNDKIDEFQSILEIADSMIYDHGPYICRTSNGNGQEEELVFKLQTKSKPQAPRELQLISSLPTSLFVGWRPSFDGGEEQNFQLEYRKVNPAKGIPDSTEPVAIYIDGRNASYLTLYEEDETGHRSRRAFSSIAYMVYNISHLNPLSTYWFRVRARNLIGNSDWTPVTTATTSDVRECAAIPRPLTLYYNSAQQKIDFEIKQLNDDLCVLLLFASGKNGQDIGSGNEGKELSANWRAMDCFDQTPIYDVPSADYLKARLCHKLNLANCSAASEIIVSSTLLASGWMYMISLGAVILFLLFTLCFIIICCQIRRTFNPKNKKEKNFVNNEKRNDTSAPLSQSNTKNTLIHGSQTDSGIFTLGSTPNTNKSNGQSTQSTQGFSTRTGTVTDQWNTNVEPFAYNNDPYLQEYNTQYQISPSLQDNKYDGFIDGFPSNDQELNEHRNSIDGPSTIIHDDQDSDETSYTTNGTRRVMREIIV</sequence>
<dbReference type="Pfam" id="PF13927">
    <property type="entry name" value="Ig_3"/>
    <property type="match status" value="4"/>
</dbReference>
<proteinExistence type="predicted"/>
<keyword evidence="2" id="KW-0677">Repeat</keyword>
<evidence type="ECO:0000256" key="2">
    <source>
        <dbReference type="ARBA" id="ARBA00022737"/>
    </source>
</evidence>
<dbReference type="CDD" id="cd00096">
    <property type="entry name" value="Ig"/>
    <property type="match status" value="2"/>
</dbReference>
<feature type="transmembrane region" description="Helical" evidence="8">
    <location>
        <begin position="1114"/>
        <end position="1140"/>
    </location>
</feature>
<comment type="subcellular location">
    <subcellularLocation>
        <location evidence="1">Membrane</location>
        <topology evidence="1">Single-pass type I membrane protein</topology>
    </subcellularLocation>
</comment>
<keyword evidence="8" id="KW-1133">Transmembrane helix</keyword>
<dbReference type="PANTHER" id="PTHR11640:SF134">
    <property type="entry name" value="ECHINOID, ISOFORM A-RELATED"/>
    <property type="match status" value="1"/>
</dbReference>
<dbReference type="GO" id="GO:0050839">
    <property type="term" value="F:cell adhesion molecule binding"/>
    <property type="evidence" value="ECO:0007669"/>
    <property type="project" value="TreeGrafter"/>
</dbReference>
<dbReference type="InterPro" id="IPR036116">
    <property type="entry name" value="FN3_sf"/>
</dbReference>
<evidence type="ECO:0000256" key="8">
    <source>
        <dbReference type="SAM" id="Phobius"/>
    </source>
</evidence>
<keyword evidence="11" id="KW-1185">Reference proteome</keyword>
<evidence type="ECO:0000259" key="9">
    <source>
        <dbReference type="PROSITE" id="PS50835"/>
    </source>
</evidence>
<dbReference type="SUPFAM" id="SSF49265">
    <property type="entry name" value="Fibronectin type III"/>
    <property type="match status" value="1"/>
</dbReference>
<dbReference type="Pfam" id="PF00041">
    <property type="entry name" value="fn3"/>
    <property type="match status" value="1"/>
</dbReference>
<feature type="domain" description="Ig-like" evidence="9">
    <location>
        <begin position="346"/>
        <end position="425"/>
    </location>
</feature>
<feature type="region of interest" description="Disordered" evidence="7">
    <location>
        <begin position="1187"/>
        <end position="1217"/>
    </location>
</feature>
<evidence type="ECO:0000256" key="1">
    <source>
        <dbReference type="ARBA" id="ARBA00004479"/>
    </source>
</evidence>
<dbReference type="GO" id="GO:0005911">
    <property type="term" value="C:cell-cell junction"/>
    <property type="evidence" value="ECO:0007669"/>
    <property type="project" value="TreeGrafter"/>
</dbReference>
<dbReference type="InterPro" id="IPR007110">
    <property type="entry name" value="Ig-like_dom"/>
</dbReference>
<evidence type="ECO:0000256" key="7">
    <source>
        <dbReference type="SAM" id="MobiDB-lite"/>
    </source>
</evidence>
<feature type="domain" description="Ig-like" evidence="9">
    <location>
        <begin position="477"/>
        <end position="554"/>
    </location>
</feature>
<keyword evidence="6" id="KW-0393">Immunoglobulin domain</keyword>
<dbReference type="SMART" id="SM00409">
    <property type="entry name" value="IG"/>
    <property type="match status" value="7"/>
</dbReference>
<feature type="domain" description="Ig-like" evidence="9">
    <location>
        <begin position="569"/>
        <end position="637"/>
    </location>
</feature>
<dbReference type="STRING" id="7209.A0A1I7VYZ0"/>
<protein>
    <submittedName>
        <fullName evidence="12">Nephrin</fullName>
    </submittedName>
</protein>
<evidence type="ECO:0000256" key="6">
    <source>
        <dbReference type="ARBA" id="ARBA00023319"/>
    </source>
</evidence>
<dbReference type="SUPFAM" id="SSF48726">
    <property type="entry name" value="Immunoglobulin"/>
    <property type="match status" value="5"/>
</dbReference>
<dbReference type="Gene3D" id="2.60.40.10">
    <property type="entry name" value="Immunoglobulins"/>
    <property type="match status" value="7"/>
</dbReference>
<dbReference type="InterPro" id="IPR003599">
    <property type="entry name" value="Ig_sub"/>
</dbReference>
<dbReference type="Pfam" id="PF07679">
    <property type="entry name" value="I-set"/>
    <property type="match status" value="1"/>
</dbReference>
<dbReference type="Proteomes" id="UP000095285">
    <property type="component" value="Unassembled WGS sequence"/>
</dbReference>
<accession>A0A1I7VYZ0</accession>
<feature type="compositionally biased region" description="Polar residues" evidence="7">
    <location>
        <begin position="1163"/>
        <end position="1174"/>
    </location>
</feature>
<feature type="domain" description="Ig-like" evidence="9">
    <location>
        <begin position="773"/>
        <end position="870"/>
    </location>
</feature>
<evidence type="ECO:0000259" key="10">
    <source>
        <dbReference type="PROSITE" id="PS50853"/>
    </source>
</evidence>
<dbReference type="PANTHER" id="PTHR11640">
    <property type="entry name" value="NEPHRIN"/>
    <property type="match status" value="1"/>
</dbReference>
<evidence type="ECO:0000256" key="3">
    <source>
        <dbReference type="ARBA" id="ARBA00023136"/>
    </source>
</evidence>
<evidence type="ECO:0000256" key="5">
    <source>
        <dbReference type="ARBA" id="ARBA00023180"/>
    </source>
</evidence>
<dbReference type="GO" id="GO:0005886">
    <property type="term" value="C:plasma membrane"/>
    <property type="evidence" value="ECO:0007669"/>
    <property type="project" value="TreeGrafter"/>
</dbReference>
<reference evidence="12" key="2">
    <citation type="submission" date="2016-11" db="UniProtKB">
        <authorList>
            <consortium name="WormBaseParasite"/>
        </authorList>
    </citation>
    <scope>IDENTIFICATION</scope>
</reference>
<reference evidence="11" key="1">
    <citation type="submission" date="2012-04" db="EMBL/GenBank/DDBJ databases">
        <title>The Genome Sequence of Loa loa.</title>
        <authorList>
            <consortium name="The Broad Institute Genome Sequencing Platform"/>
            <consortium name="Broad Institute Genome Sequencing Center for Infectious Disease"/>
            <person name="Nutman T.B."/>
            <person name="Fink D.L."/>
            <person name="Russ C."/>
            <person name="Young S."/>
            <person name="Zeng Q."/>
            <person name="Gargeya S."/>
            <person name="Alvarado L."/>
            <person name="Berlin A."/>
            <person name="Chapman S.B."/>
            <person name="Chen Z."/>
            <person name="Freedman E."/>
            <person name="Gellesch M."/>
            <person name="Goldberg J."/>
            <person name="Griggs A."/>
            <person name="Gujja S."/>
            <person name="Heilman E.R."/>
            <person name="Heiman D."/>
            <person name="Howarth C."/>
            <person name="Mehta T."/>
            <person name="Neiman D."/>
            <person name="Pearson M."/>
            <person name="Roberts A."/>
            <person name="Saif S."/>
            <person name="Shea T."/>
            <person name="Shenoy N."/>
            <person name="Sisk P."/>
            <person name="Stolte C."/>
            <person name="Sykes S."/>
            <person name="White J."/>
            <person name="Yandava C."/>
            <person name="Haas B."/>
            <person name="Henn M.R."/>
            <person name="Nusbaum C."/>
            <person name="Birren B."/>
        </authorList>
    </citation>
    <scope>NUCLEOTIDE SEQUENCE [LARGE SCALE GENOMIC DNA]</scope>
</reference>
<dbReference type="GO" id="GO:0098609">
    <property type="term" value="P:cell-cell adhesion"/>
    <property type="evidence" value="ECO:0007669"/>
    <property type="project" value="TreeGrafter"/>
</dbReference>
<dbReference type="InterPro" id="IPR056069">
    <property type="entry name" value="DUF7652"/>
</dbReference>
<dbReference type="Pfam" id="PF24665">
    <property type="entry name" value="DUF7652"/>
    <property type="match status" value="1"/>
</dbReference>
<feature type="region of interest" description="Disordered" evidence="7">
    <location>
        <begin position="1155"/>
        <end position="1174"/>
    </location>
</feature>
<dbReference type="InterPro" id="IPR036179">
    <property type="entry name" value="Ig-like_dom_sf"/>
</dbReference>
<evidence type="ECO:0000313" key="12">
    <source>
        <dbReference type="WBParaSite" id="EN70_7828"/>
    </source>
</evidence>
<feature type="domain" description="Ig-like" evidence="9">
    <location>
        <begin position="87"/>
        <end position="187"/>
    </location>
</feature>
<keyword evidence="5" id="KW-0325">Glycoprotein</keyword>
<dbReference type="PROSITE" id="PS50853">
    <property type="entry name" value="FN3"/>
    <property type="match status" value="1"/>
</dbReference>
<dbReference type="CDD" id="cd00063">
    <property type="entry name" value="FN3"/>
    <property type="match status" value="1"/>
</dbReference>
<dbReference type="InterPro" id="IPR051275">
    <property type="entry name" value="Cell_adhesion_signaling"/>
</dbReference>
<feature type="domain" description="Fibronectin type-III" evidence="10">
    <location>
        <begin position="907"/>
        <end position="1004"/>
    </location>
</feature>
<dbReference type="SMART" id="SM00408">
    <property type="entry name" value="IGc2"/>
    <property type="match status" value="6"/>
</dbReference>
<dbReference type="InterPro" id="IPR003961">
    <property type="entry name" value="FN3_dom"/>
</dbReference>
<evidence type="ECO:0000313" key="11">
    <source>
        <dbReference type="Proteomes" id="UP000095285"/>
    </source>
</evidence>
<dbReference type="eggNOG" id="KOG3515">
    <property type="taxonomic scope" value="Eukaryota"/>
</dbReference>
<dbReference type="InterPro" id="IPR003598">
    <property type="entry name" value="Ig_sub2"/>
</dbReference>
<dbReference type="InterPro" id="IPR013783">
    <property type="entry name" value="Ig-like_fold"/>
</dbReference>
<organism evidence="11 12">
    <name type="scientific">Loa loa</name>
    <name type="common">Eye worm</name>
    <name type="synonym">Filaria loa</name>
    <dbReference type="NCBI Taxonomy" id="7209"/>
    <lineage>
        <taxon>Eukaryota</taxon>
        <taxon>Metazoa</taxon>
        <taxon>Ecdysozoa</taxon>
        <taxon>Nematoda</taxon>
        <taxon>Chromadorea</taxon>
        <taxon>Rhabditida</taxon>
        <taxon>Spirurina</taxon>
        <taxon>Spiruromorpha</taxon>
        <taxon>Filarioidea</taxon>
        <taxon>Onchocercidae</taxon>
        <taxon>Loa</taxon>
    </lineage>
</organism>
<evidence type="ECO:0000256" key="4">
    <source>
        <dbReference type="ARBA" id="ARBA00023157"/>
    </source>
</evidence>
<dbReference type="InterPro" id="IPR013098">
    <property type="entry name" value="Ig_I-set"/>
</dbReference>
<dbReference type="PROSITE" id="PS50835">
    <property type="entry name" value="IG_LIKE"/>
    <property type="match status" value="7"/>
</dbReference>
<dbReference type="SMART" id="SM00060">
    <property type="entry name" value="FN3"/>
    <property type="match status" value="1"/>
</dbReference>
<keyword evidence="8" id="KW-0812">Transmembrane</keyword>
<name>A0A1I7VYZ0_LOALO</name>
<keyword evidence="4" id="KW-1015">Disulfide bond</keyword>
<keyword evidence="3 8" id="KW-0472">Membrane</keyword>
<feature type="domain" description="Ig-like" evidence="9">
    <location>
        <begin position="197"/>
        <end position="295"/>
    </location>
</feature>
<feature type="domain" description="Ig-like" evidence="9">
    <location>
        <begin position="658"/>
        <end position="768"/>
    </location>
</feature>